<name>F2U077_SALR5</name>
<dbReference type="SMART" id="SM00147">
    <property type="entry name" value="RasGEF"/>
    <property type="match status" value="1"/>
</dbReference>
<dbReference type="EMBL" id="GL832958">
    <property type="protein sequence ID" value="EGD80805.1"/>
    <property type="molecule type" value="Genomic_DNA"/>
</dbReference>
<feature type="compositionally biased region" description="Polar residues" evidence="4">
    <location>
        <begin position="1238"/>
        <end position="1251"/>
    </location>
</feature>
<proteinExistence type="predicted"/>
<dbReference type="GeneID" id="16077963"/>
<dbReference type="GO" id="GO:0007265">
    <property type="term" value="P:Ras protein signal transduction"/>
    <property type="evidence" value="ECO:0007669"/>
    <property type="project" value="TreeGrafter"/>
</dbReference>
<evidence type="ECO:0000313" key="7">
    <source>
        <dbReference type="Proteomes" id="UP000007799"/>
    </source>
</evidence>
<dbReference type="eggNOG" id="KOG3417">
    <property type="taxonomic scope" value="Eukaryota"/>
</dbReference>
<dbReference type="PANTHER" id="PTHR23113:SF99">
    <property type="entry name" value="RASGEF DOMAIN-CONTAINING PROTEIN"/>
    <property type="match status" value="1"/>
</dbReference>
<feature type="domain" description="Ras-GEF" evidence="5">
    <location>
        <begin position="306"/>
        <end position="551"/>
    </location>
</feature>
<feature type="region of interest" description="Disordered" evidence="4">
    <location>
        <begin position="658"/>
        <end position="679"/>
    </location>
</feature>
<protein>
    <recommendedName>
        <fullName evidence="5">Ras-GEF domain-containing protein</fullName>
    </recommendedName>
</protein>
<dbReference type="Pfam" id="PF00617">
    <property type="entry name" value="RasGEF"/>
    <property type="match status" value="1"/>
</dbReference>
<dbReference type="STRING" id="946362.F2U077"/>
<dbReference type="InterPro" id="IPR023578">
    <property type="entry name" value="Ras_GEF_dom_sf"/>
</dbReference>
<dbReference type="RefSeq" id="XP_004997366.1">
    <property type="nucleotide sequence ID" value="XM_004997309.1"/>
</dbReference>
<feature type="compositionally biased region" description="Low complexity" evidence="4">
    <location>
        <begin position="83"/>
        <end position="94"/>
    </location>
</feature>
<feature type="region of interest" description="Disordered" evidence="4">
    <location>
        <begin position="844"/>
        <end position="876"/>
    </location>
</feature>
<evidence type="ECO:0000259" key="5">
    <source>
        <dbReference type="PROSITE" id="PS50009"/>
    </source>
</evidence>
<feature type="region of interest" description="Disordered" evidence="4">
    <location>
        <begin position="74"/>
        <end position="101"/>
    </location>
</feature>
<dbReference type="GO" id="GO:0005886">
    <property type="term" value="C:plasma membrane"/>
    <property type="evidence" value="ECO:0007669"/>
    <property type="project" value="TreeGrafter"/>
</dbReference>
<evidence type="ECO:0000256" key="1">
    <source>
        <dbReference type="ARBA" id="ARBA00022658"/>
    </source>
</evidence>
<feature type="compositionally biased region" description="Low complexity" evidence="4">
    <location>
        <begin position="661"/>
        <end position="678"/>
    </location>
</feature>
<feature type="region of interest" description="Disordered" evidence="4">
    <location>
        <begin position="712"/>
        <end position="754"/>
    </location>
</feature>
<reference evidence="6" key="1">
    <citation type="submission" date="2009-08" db="EMBL/GenBank/DDBJ databases">
        <title>Annotation of Salpingoeca rosetta.</title>
        <authorList>
            <consortium name="The Broad Institute Genome Sequencing Platform"/>
            <person name="Russ C."/>
            <person name="Cuomo C."/>
            <person name="Burger G."/>
            <person name="Gray M.W."/>
            <person name="Holland P.W.H."/>
            <person name="King N."/>
            <person name="Lang F.B.F."/>
            <person name="Roger A.J."/>
            <person name="Ruiz-Trillo I."/>
            <person name="Young S.K."/>
            <person name="Zeng Q."/>
            <person name="Gargeya S."/>
            <person name="Alvarado L."/>
            <person name="Berlin A."/>
            <person name="Chapman S.B."/>
            <person name="Chen Z."/>
            <person name="Freedman E."/>
            <person name="Gellesch M."/>
            <person name="Goldberg J."/>
            <person name="Griggs A."/>
            <person name="Gujja S."/>
            <person name="Heilman E."/>
            <person name="Heiman D."/>
            <person name="Howarth C."/>
            <person name="Mehta T."/>
            <person name="Neiman D."/>
            <person name="Pearson M."/>
            <person name="Roberts A."/>
            <person name="Saif S."/>
            <person name="Shea T."/>
            <person name="Shenoy N."/>
            <person name="Sisk P."/>
            <person name="Stolte C."/>
            <person name="Sykes S."/>
            <person name="White J."/>
            <person name="Yandava C."/>
            <person name="Haas B."/>
            <person name="Nusbaum C."/>
            <person name="Birren B."/>
        </authorList>
    </citation>
    <scope>NUCLEOTIDE SEQUENCE [LARGE SCALE GENOMIC DNA]</scope>
    <source>
        <strain evidence="6">ATCC 50818</strain>
    </source>
</reference>
<evidence type="ECO:0000256" key="4">
    <source>
        <dbReference type="SAM" id="MobiDB-lite"/>
    </source>
</evidence>
<dbReference type="SUPFAM" id="SSF48366">
    <property type="entry name" value="Ras GEF"/>
    <property type="match status" value="1"/>
</dbReference>
<keyword evidence="7" id="KW-1185">Reference proteome</keyword>
<feature type="compositionally biased region" description="Low complexity" evidence="4">
    <location>
        <begin position="1304"/>
        <end position="1330"/>
    </location>
</feature>
<evidence type="ECO:0000256" key="2">
    <source>
        <dbReference type="PROSITE-ProRule" id="PRU00168"/>
    </source>
</evidence>
<dbReference type="Proteomes" id="UP000007799">
    <property type="component" value="Unassembled WGS sequence"/>
</dbReference>
<dbReference type="InterPro" id="IPR036964">
    <property type="entry name" value="RASGEF_cat_dom_sf"/>
</dbReference>
<feature type="region of interest" description="Disordered" evidence="4">
    <location>
        <begin position="1206"/>
        <end position="1333"/>
    </location>
</feature>
<sequence>MDSGGGLWTEAQVPGILRWREGLCTLPPPAIAALAIAHFDEEPNLRLLVTSPSVQRERRTSTLRKGMRIIKSMRSRSDLGVGSPPSASAHPASSNTKDELGCKPVSLSGTVRDALQRYVGKAQLSSAECAEVSRIIGNDAHMDTLVPAWKETQLEFGTMLVATMRWWTTPLDFFNLITAFYSLPDTPPDSLLFPRFKSWANGAARSAWKQAICRFIRCWATLSSDFADQSLYGAFLQLQSTLKKDEILTPYGLDALSNAVVQSMEENTIPLCPPTHSPGANVTPTLSLHPKAKFGNPLVRTVSGEQLKTLAHQITALEWDAFSRITPHDVNSQTRDSKRGSSDDDGALHASRISHVIDLGNRLRMWAVSQVLQGKTTEDRAETIAAIVELCMHLKSLKNFSSLMSIHGAFSHAAVGRLKHSFASLPKHISRDLQSLDSLLSPLNNHEQYRKLMNKVSSLGIPFIPYIAVLLKDAMSIEHKAKTIDKAGGVDVHKLYSLASCVDVLVRKAHVPKVQVDIPLLISLKHTLQQQQDSQASDNHLYERSLTSDSARPRTRGRSRLSNFRRTRRLGEQQYRDSSQQRESTSAAEASAASTLLTDLHSLGLANVTGVIAAKFEELACDILMALDRQLVLSTNGTKIASTPRRAQSTSAMVDMRPLRSTATSSSSLLASADAPPSVQEDVPVISLQGPEPADHQHDQYDQHNMHRDHTANTAAHSASDGEGDGVDGCAQGDADTASVSSMPASPKQRLRSSISLDARARVLEGEGRVRAGSPLRASSGDLLERVSPVPDHGFSEQQYARARSLLMPSLPPFETADINRDQAVDKSDLAHILLQAYMATTAASTPAATRPATAAASVGTASERGDSPSTRTSFSAMGSSVDLLHTPTRTAPSLRQSVATIGSVSSLPSPGVSPTPSRKPSAVHQVPGGSAEQKPDTMDQMLALQAEIAALQKENAQLRRDLQGFSDVNLEDNFTLNMVGDIAREENANLLLCKEDSLLMVMRVLQTIPGFQDTSWEALRVLAEYGTRQQYGANRTINVSSSDEFHLLVHGHCQVYLRESHNPNATSNHNIMDFGEKVFSVGSGASFMPCYSKTWTLVSLCPALIFTMPSRLVTRLIRLSSKSRSRGVHVSDVERLVASLRSSIHNMEVDALGMARRTPPQYDTAIRAARRSLSVDDAATTALIGSAWRQSSTEQDMYAQDVLSTSQPAASMQQQQREPRRRVRQNDSDEGDVEGATTRQGNALLKSSDSAPLRFGGQADSAERSTTRSRANDGNGKQPHGRKQPHSNNSSTHRSAAGEDSYATPPVSASSTTTEPTTVPTSPSATPAPMDSAMDANTAAALSDMASASLHFDESVQQALKHSTDFQARVSMLEGPLEFSPKLKHCASPDFAHAGAGSEDELWTDV</sequence>
<feature type="region of interest" description="Disordered" evidence="4">
    <location>
        <begin position="904"/>
        <end position="937"/>
    </location>
</feature>
<dbReference type="PROSITE" id="PS00018">
    <property type="entry name" value="EF_HAND_1"/>
    <property type="match status" value="1"/>
</dbReference>
<dbReference type="InterPro" id="IPR018247">
    <property type="entry name" value="EF_Hand_1_Ca_BS"/>
</dbReference>
<feature type="compositionally biased region" description="Low complexity" evidence="4">
    <location>
        <begin position="844"/>
        <end position="858"/>
    </location>
</feature>
<organism evidence="7">
    <name type="scientific">Salpingoeca rosetta (strain ATCC 50818 / BSB-021)</name>
    <dbReference type="NCBI Taxonomy" id="946362"/>
    <lineage>
        <taxon>Eukaryota</taxon>
        <taxon>Choanoflagellata</taxon>
        <taxon>Craspedida</taxon>
        <taxon>Salpingoecidae</taxon>
        <taxon>Salpingoeca</taxon>
    </lineage>
</organism>
<dbReference type="InParanoid" id="F2U077"/>
<dbReference type="KEGG" id="sre:PTSG_01394"/>
<dbReference type="GO" id="GO:0005085">
    <property type="term" value="F:guanyl-nucleotide exchange factor activity"/>
    <property type="evidence" value="ECO:0007669"/>
    <property type="project" value="UniProtKB-KW"/>
</dbReference>
<dbReference type="Gene3D" id="1.10.840.10">
    <property type="entry name" value="Ras guanine-nucleotide exchange factors catalytic domain"/>
    <property type="match status" value="1"/>
</dbReference>
<evidence type="ECO:0000313" key="6">
    <source>
        <dbReference type="EMBL" id="EGD80805.1"/>
    </source>
</evidence>
<dbReference type="InterPro" id="IPR008937">
    <property type="entry name" value="Ras-like_GEF"/>
</dbReference>
<dbReference type="OrthoDB" id="26687at2759"/>
<keyword evidence="1 2" id="KW-0344">Guanine-nucleotide releasing factor</keyword>
<keyword evidence="3" id="KW-0175">Coiled coil</keyword>
<dbReference type="PROSITE" id="PS50009">
    <property type="entry name" value="RASGEF_CAT"/>
    <property type="match status" value="1"/>
</dbReference>
<feature type="region of interest" description="Disordered" evidence="4">
    <location>
        <begin position="533"/>
        <end position="587"/>
    </location>
</feature>
<accession>F2U077</accession>
<feature type="compositionally biased region" description="Low complexity" evidence="4">
    <location>
        <begin position="904"/>
        <end position="917"/>
    </location>
</feature>
<feature type="compositionally biased region" description="Basic residues" evidence="4">
    <location>
        <begin position="553"/>
        <end position="568"/>
    </location>
</feature>
<dbReference type="InterPro" id="IPR001895">
    <property type="entry name" value="RASGEF_cat_dom"/>
</dbReference>
<evidence type="ECO:0000256" key="3">
    <source>
        <dbReference type="SAM" id="Coils"/>
    </source>
</evidence>
<feature type="coiled-coil region" evidence="3">
    <location>
        <begin position="942"/>
        <end position="969"/>
    </location>
</feature>
<gene>
    <name evidence="6" type="ORF">PTSG_01394</name>
</gene>
<dbReference type="PANTHER" id="PTHR23113">
    <property type="entry name" value="GUANINE NUCLEOTIDE EXCHANGE FACTOR"/>
    <property type="match status" value="1"/>
</dbReference>